<protein>
    <submittedName>
        <fullName evidence="2">Uncharacterized protein</fullName>
    </submittedName>
</protein>
<dbReference type="AlphaFoldDB" id="A0A9P8I3M1"/>
<keyword evidence="1" id="KW-0853">WD repeat</keyword>
<dbReference type="PROSITE" id="PS50294">
    <property type="entry name" value="WD_REPEATS_REGION"/>
    <property type="match status" value="1"/>
</dbReference>
<dbReference type="OrthoDB" id="538223at2759"/>
<feature type="repeat" description="WD" evidence="1">
    <location>
        <begin position="56"/>
        <end position="88"/>
    </location>
</feature>
<dbReference type="PROSITE" id="PS50082">
    <property type="entry name" value="WD_REPEATS_2"/>
    <property type="match status" value="2"/>
</dbReference>
<dbReference type="SUPFAM" id="SSF50978">
    <property type="entry name" value="WD40 repeat-like"/>
    <property type="match status" value="1"/>
</dbReference>
<dbReference type="PANTHER" id="PTHR19879">
    <property type="entry name" value="TRANSCRIPTION INITIATION FACTOR TFIID"/>
    <property type="match status" value="1"/>
</dbReference>
<evidence type="ECO:0000313" key="2">
    <source>
        <dbReference type="EMBL" id="KAH0536800.1"/>
    </source>
</evidence>
<gene>
    <name evidence="2" type="ORF">FGG08_006368</name>
</gene>
<proteinExistence type="predicted"/>
<evidence type="ECO:0000313" key="3">
    <source>
        <dbReference type="Proteomes" id="UP000698800"/>
    </source>
</evidence>
<keyword evidence="3" id="KW-1185">Reference proteome</keyword>
<organism evidence="2 3">
    <name type="scientific">Glutinoglossum americanum</name>
    <dbReference type="NCBI Taxonomy" id="1670608"/>
    <lineage>
        <taxon>Eukaryota</taxon>
        <taxon>Fungi</taxon>
        <taxon>Dikarya</taxon>
        <taxon>Ascomycota</taxon>
        <taxon>Pezizomycotina</taxon>
        <taxon>Geoglossomycetes</taxon>
        <taxon>Geoglossales</taxon>
        <taxon>Geoglossaceae</taxon>
        <taxon>Glutinoglossum</taxon>
    </lineage>
</organism>
<sequence length="179" mass="19567">MPRSTIEKAHLQTYNSALVFCLKRSVIRGQFLGQFPTWIKSLPAVEEDWSPSLQTLGSHSSQVFAVVFSPDGRLPASGPDDCTARLWDPATGASCGHLDLAWPVAFSPDGHLPASEPGGHTVRLWDVETNESIQQFTSKYSINRLLFSADGSSLETGQEQIQLGLPTSPRVRALSRPSY</sequence>
<name>A0A9P8I3M1_9PEZI</name>
<dbReference type="InterPro" id="IPR036322">
    <property type="entry name" value="WD40_repeat_dom_sf"/>
</dbReference>
<reference evidence="2" key="1">
    <citation type="submission" date="2021-03" db="EMBL/GenBank/DDBJ databases">
        <title>Comparative genomics and phylogenomic investigation of the class Geoglossomycetes provide insights into ecological specialization and systematics.</title>
        <authorList>
            <person name="Melie T."/>
            <person name="Pirro S."/>
            <person name="Miller A.N."/>
            <person name="Quandt A."/>
        </authorList>
    </citation>
    <scope>NUCLEOTIDE SEQUENCE</scope>
    <source>
        <strain evidence="2">GBOQ0MN5Z8</strain>
    </source>
</reference>
<comment type="caution">
    <text evidence="2">The sequence shown here is derived from an EMBL/GenBank/DDBJ whole genome shotgun (WGS) entry which is preliminary data.</text>
</comment>
<dbReference type="Pfam" id="PF00400">
    <property type="entry name" value="WD40"/>
    <property type="match status" value="1"/>
</dbReference>
<dbReference type="PANTHER" id="PTHR19879:SF9">
    <property type="entry name" value="TRANSCRIPTION INITIATION FACTOR TFIID SUBUNIT 5"/>
    <property type="match status" value="1"/>
</dbReference>
<dbReference type="Gene3D" id="2.130.10.10">
    <property type="entry name" value="YVTN repeat-like/Quinoprotein amine dehydrogenase"/>
    <property type="match status" value="1"/>
</dbReference>
<dbReference type="InterPro" id="IPR015943">
    <property type="entry name" value="WD40/YVTN_repeat-like_dom_sf"/>
</dbReference>
<dbReference type="EMBL" id="JAGHQL010000180">
    <property type="protein sequence ID" value="KAH0536800.1"/>
    <property type="molecule type" value="Genomic_DNA"/>
</dbReference>
<feature type="repeat" description="WD" evidence="1">
    <location>
        <begin position="94"/>
        <end position="135"/>
    </location>
</feature>
<accession>A0A9P8I3M1</accession>
<dbReference type="Proteomes" id="UP000698800">
    <property type="component" value="Unassembled WGS sequence"/>
</dbReference>
<dbReference type="InterPro" id="IPR001680">
    <property type="entry name" value="WD40_rpt"/>
</dbReference>
<evidence type="ECO:0000256" key="1">
    <source>
        <dbReference type="PROSITE-ProRule" id="PRU00221"/>
    </source>
</evidence>